<feature type="transmembrane region" description="Helical" evidence="1">
    <location>
        <begin position="82"/>
        <end position="103"/>
    </location>
</feature>
<dbReference type="RefSeq" id="WP_071554892.1">
    <property type="nucleotide sequence ID" value="NZ_CP017886.1"/>
</dbReference>
<feature type="transmembrane region" description="Helical" evidence="1">
    <location>
        <begin position="40"/>
        <end position="61"/>
    </location>
</feature>
<evidence type="ECO:0000256" key="1">
    <source>
        <dbReference type="SAM" id="Phobius"/>
    </source>
</evidence>
<proteinExistence type="predicted"/>
<dbReference type="Proteomes" id="UP000182567">
    <property type="component" value="Chromosome"/>
</dbReference>
<keyword evidence="1" id="KW-1133">Transmembrane helix</keyword>
<gene>
    <name evidence="2" type="ORF">BLL42_23785</name>
</gene>
<name>A0A1J0ER07_9PSED</name>
<sequence length="140" mass="15670">MRLRKLFVVLMSDSLSVVVSAFYAVFLVSLIERLISLEGVYYKFVLGVVFLILVVVHFFYYTPSIIAVTLGRPVEFEKQSVAALYFGVFISSLLCAAIVIQMIGDVVSLTGLCSIIVNGLVFFIIFIGLSMYVKKLNRKH</sequence>
<dbReference type="EMBL" id="CP017886">
    <property type="protein sequence ID" value="APC18586.1"/>
    <property type="molecule type" value="Genomic_DNA"/>
</dbReference>
<feature type="transmembrane region" description="Helical" evidence="1">
    <location>
        <begin position="7"/>
        <end position="28"/>
    </location>
</feature>
<protein>
    <submittedName>
        <fullName evidence="2">Uncharacterized protein</fullName>
    </submittedName>
</protein>
<feature type="transmembrane region" description="Helical" evidence="1">
    <location>
        <begin position="109"/>
        <end position="133"/>
    </location>
</feature>
<reference evidence="3" key="1">
    <citation type="submission" date="2016-10" db="EMBL/GenBank/DDBJ databases">
        <title>Pseudomonas frederiksbergensis ERGS4:02 complete genome.</title>
        <authorList>
            <person name="Kumar R."/>
            <person name="Acharya V."/>
            <person name="Singh D."/>
        </authorList>
    </citation>
    <scope>NUCLEOTIDE SEQUENCE [LARGE SCALE GENOMIC DNA]</scope>
    <source>
        <strain evidence="3">ERGS4:02</strain>
    </source>
</reference>
<evidence type="ECO:0000313" key="2">
    <source>
        <dbReference type="EMBL" id="APC18586.1"/>
    </source>
</evidence>
<accession>A0A1J0ER07</accession>
<keyword evidence="1" id="KW-0472">Membrane</keyword>
<evidence type="ECO:0000313" key="3">
    <source>
        <dbReference type="Proteomes" id="UP000182567"/>
    </source>
</evidence>
<organism evidence="2 3">
    <name type="scientific">Pseudomonas frederiksbergensis</name>
    <dbReference type="NCBI Taxonomy" id="104087"/>
    <lineage>
        <taxon>Bacteria</taxon>
        <taxon>Pseudomonadati</taxon>
        <taxon>Pseudomonadota</taxon>
        <taxon>Gammaproteobacteria</taxon>
        <taxon>Pseudomonadales</taxon>
        <taxon>Pseudomonadaceae</taxon>
        <taxon>Pseudomonas</taxon>
    </lineage>
</organism>
<dbReference type="GeneID" id="46911307"/>
<dbReference type="OrthoDB" id="7012727at2"/>
<dbReference type="AlphaFoldDB" id="A0A1J0ER07"/>
<keyword evidence="1" id="KW-0812">Transmembrane</keyword>